<accession>A0A7X0JVU9</accession>
<evidence type="ECO:0008006" key="3">
    <source>
        <dbReference type="Google" id="ProtNLM"/>
    </source>
</evidence>
<keyword evidence="2" id="KW-1185">Reference proteome</keyword>
<dbReference type="InterPro" id="IPR007411">
    <property type="entry name" value="EpmC"/>
</dbReference>
<reference evidence="1 2" key="1">
    <citation type="submission" date="2020-08" db="EMBL/GenBank/DDBJ databases">
        <title>Genomic Encyclopedia of Type Strains, Phase IV (KMG-IV): sequencing the most valuable type-strain genomes for metagenomic binning, comparative biology and taxonomic classification.</title>
        <authorList>
            <person name="Goeker M."/>
        </authorList>
    </citation>
    <scope>NUCLEOTIDE SEQUENCE [LARGE SCALE GENOMIC DNA]</scope>
    <source>
        <strain evidence="1 2">DSM 22368</strain>
    </source>
</reference>
<sequence length="196" mass="21974">MSCLETTAETSHRCEDLIAVFNACFQESHNTVLIGGAEEPLYQVADQDHPHHRIYFTQDYYASGLHEIAHWLVAGEARRQQEDYGYWYAPDGRSLEQQAEFEKVEARPQALECILSRAAGFPFRVSADNAEAGLMPSAEFCQRIYQELQAYCQGRLNERSVTLIAALSAFYGTSCSDDSGLPPACDVSSYTLEDVR</sequence>
<name>A0A7X0JVU9_9GAMM</name>
<dbReference type="FunCoup" id="A0A7X0JVU9">
    <property type="interactions" value="20"/>
</dbReference>
<dbReference type="Proteomes" id="UP000528457">
    <property type="component" value="Unassembled WGS sequence"/>
</dbReference>
<protein>
    <recommendedName>
        <fullName evidence="3">Elongation factor P hydroxylase</fullName>
    </recommendedName>
</protein>
<dbReference type="AlphaFoldDB" id="A0A7X0JVU9"/>
<comment type="caution">
    <text evidence="1">The sequence shown here is derived from an EMBL/GenBank/DDBJ whole genome shotgun (WGS) entry which is preliminary data.</text>
</comment>
<dbReference type="InParanoid" id="A0A7X0JVU9"/>
<organism evidence="1 2">
    <name type="scientific">Pseudoteredinibacter isoporae</name>
    <dbReference type="NCBI Taxonomy" id="570281"/>
    <lineage>
        <taxon>Bacteria</taxon>
        <taxon>Pseudomonadati</taxon>
        <taxon>Pseudomonadota</taxon>
        <taxon>Gammaproteobacteria</taxon>
        <taxon>Cellvibrionales</taxon>
        <taxon>Cellvibrionaceae</taxon>
        <taxon>Pseudoteredinibacter</taxon>
    </lineage>
</organism>
<gene>
    <name evidence="1" type="ORF">HNR48_002626</name>
</gene>
<proteinExistence type="predicted"/>
<evidence type="ECO:0000313" key="2">
    <source>
        <dbReference type="Proteomes" id="UP000528457"/>
    </source>
</evidence>
<dbReference type="Pfam" id="PF04315">
    <property type="entry name" value="EpmC"/>
    <property type="match status" value="1"/>
</dbReference>
<dbReference type="EMBL" id="JACHHT010000002">
    <property type="protein sequence ID" value="MBB6522341.1"/>
    <property type="molecule type" value="Genomic_DNA"/>
</dbReference>
<dbReference type="RefSeq" id="WP_166846086.1">
    <property type="nucleotide sequence ID" value="NZ_JAAONY010000002.1"/>
</dbReference>
<evidence type="ECO:0000313" key="1">
    <source>
        <dbReference type="EMBL" id="MBB6522341.1"/>
    </source>
</evidence>